<evidence type="ECO:0000256" key="1">
    <source>
        <dbReference type="SAM" id="SignalP"/>
    </source>
</evidence>
<dbReference type="VEuPathDB" id="FungiDB:H310_09694"/>
<accession>A0A024TUQ5</accession>
<sequence length="178" mass="19785">MHRWVMACMASVHVRAPLSVASRACMMRWVANPLQGRQNRGTTSRFLPTRVALLACNGSCISCWREPTVFFKTRRAIGTTAWMSKRLWRCPTAPMPQTKTSSFKCEATSSWHARWRAPRRWPSLTIHPSIRIASSSTAVTTSCTCSKTAATPSCTSSGMFCTDGSCRRPVRCTSAEAF</sequence>
<dbReference type="GeneID" id="20086744"/>
<feature type="signal peptide" evidence="1">
    <location>
        <begin position="1"/>
        <end position="21"/>
    </location>
</feature>
<dbReference type="RefSeq" id="XP_008874065.1">
    <property type="nucleotide sequence ID" value="XM_008875843.1"/>
</dbReference>
<organism evidence="2">
    <name type="scientific">Aphanomyces invadans</name>
    <dbReference type="NCBI Taxonomy" id="157072"/>
    <lineage>
        <taxon>Eukaryota</taxon>
        <taxon>Sar</taxon>
        <taxon>Stramenopiles</taxon>
        <taxon>Oomycota</taxon>
        <taxon>Saprolegniomycetes</taxon>
        <taxon>Saprolegniales</taxon>
        <taxon>Verrucalvaceae</taxon>
        <taxon>Aphanomyces</taxon>
    </lineage>
</organism>
<feature type="chain" id="PRO_5001534964" description="Secreted protein" evidence="1">
    <location>
        <begin position="22"/>
        <end position="178"/>
    </location>
</feature>
<dbReference type="AlphaFoldDB" id="A0A024TUQ5"/>
<dbReference type="EMBL" id="KI913973">
    <property type="protein sequence ID" value="ETV97356.1"/>
    <property type="molecule type" value="Genomic_DNA"/>
</dbReference>
<gene>
    <name evidence="2" type="ORF">H310_09694</name>
</gene>
<evidence type="ECO:0008006" key="3">
    <source>
        <dbReference type="Google" id="ProtNLM"/>
    </source>
</evidence>
<proteinExistence type="predicted"/>
<evidence type="ECO:0000313" key="2">
    <source>
        <dbReference type="EMBL" id="ETV97356.1"/>
    </source>
</evidence>
<name>A0A024TUQ5_9STRA</name>
<keyword evidence="1" id="KW-0732">Signal</keyword>
<reference evidence="2" key="1">
    <citation type="submission" date="2013-12" db="EMBL/GenBank/DDBJ databases">
        <title>The Genome Sequence of Aphanomyces invadans NJM9701.</title>
        <authorList>
            <consortium name="The Broad Institute Genomics Platform"/>
            <person name="Russ C."/>
            <person name="Tyler B."/>
            <person name="van West P."/>
            <person name="Dieguez-Uribeondo J."/>
            <person name="Young S.K."/>
            <person name="Zeng Q."/>
            <person name="Gargeya S."/>
            <person name="Fitzgerald M."/>
            <person name="Abouelleil A."/>
            <person name="Alvarado L."/>
            <person name="Chapman S.B."/>
            <person name="Gainer-Dewar J."/>
            <person name="Goldberg J."/>
            <person name="Griggs A."/>
            <person name="Gujja S."/>
            <person name="Hansen M."/>
            <person name="Howarth C."/>
            <person name="Imamovic A."/>
            <person name="Ireland A."/>
            <person name="Larimer J."/>
            <person name="McCowan C."/>
            <person name="Murphy C."/>
            <person name="Pearson M."/>
            <person name="Poon T.W."/>
            <person name="Priest M."/>
            <person name="Roberts A."/>
            <person name="Saif S."/>
            <person name="Shea T."/>
            <person name="Sykes S."/>
            <person name="Wortman J."/>
            <person name="Nusbaum C."/>
            <person name="Birren B."/>
        </authorList>
    </citation>
    <scope>NUCLEOTIDE SEQUENCE [LARGE SCALE GENOMIC DNA]</scope>
    <source>
        <strain evidence="2">NJM9701</strain>
    </source>
</reference>
<protein>
    <recommendedName>
        <fullName evidence="3">Secreted protein</fullName>
    </recommendedName>
</protein>